<evidence type="ECO:0000259" key="1">
    <source>
        <dbReference type="PROSITE" id="PS51806"/>
    </source>
</evidence>
<dbReference type="GO" id="GO:0043565">
    <property type="term" value="F:sequence-specific DNA binding"/>
    <property type="evidence" value="ECO:0007669"/>
    <property type="project" value="InterPro"/>
</dbReference>
<dbReference type="AlphaFoldDB" id="A0AA88VPB3"/>
<name>A0AA88VPB3_9ASTE</name>
<gene>
    <name evidence="2" type="ORF">RJ639_010492</name>
</gene>
<evidence type="ECO:0000313" key="3">
    <source>
        <dbReference type="Proteomes" id="UP001188597"/>
    </source>
</evidence>
<dbReference type="GO" id="GO:0006351">
    <property type="term" value="P:DNA-templated transcription"/>
    <property type="evidence" value="ECO:0007669"/>
    <property type="project" value="InterPro"/>
</dbReference>
<accession>A0AA88VPB3</accession>
<keyword evidence="3" id="KW-1185">Reference proteome</keyword>
<dbReference type="PROSITE" id="PS51806">
    <property type="entry name" value="DOG1"/>
    <property type="match status" value="1"/>
</dbReference>
<reference evidence="2" key="1">
    <citation type="submission" date="2022-12" db="EMBL/GenBank/DDBJ databases">
        <title>Draft genome assemblies for two species of Escallonia (Escalloniales).</title>
        <authorList>
            <person name="Chanderbali A."/>
            <person name="Dervinis C."/>
            <person name="Anghel I."/>
            <person name="Soltis D."/>
            <person name="Soltis P."/>
            <person name="Zapata F."/>
        </authorList>
    </citation>
    <scope>NUCLEOTIDE SEQUENCE</scope>
    <source>
        <strain evidence="2">UCBG64.0493</strain>
        <tissue evidence="2">Leaf</tissue>
    </source>
</reference>
<organism evidence="2 3">
    <name type="scientific">Escallonia herrerae</name>
    <dbReference type="NCBI Taxonomy" id="1293975"/>
    <lineage>
        <taxon>Eukaryota</taxon>
        <taxon>Viridiplantae</taxon>
        <taxon>Streptophyta</taxon>
        <taxon>Embryophyta</taxon>
        <taxon>Tracheophyta</taxon>
        <taxon>Spermatophyta</taxon>
        <taxon>Magnoliopsida</taxon>
        <taxon>eudicotyledons</taxon>
        <taxon>Gunneridae</taxon>
        <taxon>Pentapetalae</taxon>
        <taxon>asterids</taxon>
        <taxon>campanulids</taxon>
        <taxon>Escalloniales</taxon>
        <taxon>Escalloniaceae</taxon>
        <taxon>Escallonia</taxon>
    </lineage>
</organism>
<sequence length="295" mass="33632">MKRVLSLPLMKHCAGTDHARGKECGKNGVLHKHKEEDGGDEIDDVEEQVQCITLHKREPTKRGEDQLWENYGLWRQEQKMRAARLEKQLKARWALEELIEEQLNRFNALYNQKTMVPARLKDVSQILMAKGSPAHELATLAWLGDWRPSAVLDLLRSLARSSSSLSMSLSDTAGIERILNQLIHDIRIEEAVIDEEMTEIQATCIFHLPFASIKDRQEGPALASVQSEFKKIHRVITKAQKLRFKALQLVVKKVLNQTDAAEFLVVFARIQDLIHQFATQHRLRKGPVSVPVKAS</sequence>
<comment type="caution">
    <text evidence="2">The sequence shown here is derived from an EMBL/GenBank/DDBJ whole genome shotgun (WGS) entry which is preliminary data.</text>
</comment>
<proteinExistence type="predicted"/>
<feature type="domain" description="DOG1" evidence="1">
    <location>
        <begin position="64"/>
        <end position="284"/>
    </location>
</feature>
<dbReference type="EMBL" id="JAVXUP010001423">
    <property type="protein sequence ID" value="KAK3011827.1"/>
    <property type="molecule type" value="Genomic_DNA"/>
</dbReference>
<dbReference type="PANTHER" id="PTHR47209:SF4">
    <property type="entry name" value="SEED DORMANCY CONTROL PROTEIN"/>
    <property type="match status" value="1"/>
</dbReference>
<protein>
    <recommendedName>
        <fullName evidence="1">DOG1 domain-containing protein</fullName>
    </recommendedName>
</protein>
<dbReference type="Pfam" id="PF14144">
    <property type="entry name" value="DOG1"/>
    <property type="match status" value="1"/>
</dbReference>
<dbReference type="PANTHER" id="PTHR47209">
    <property type="entry name" value="OS06G0639500 PROTEIN"/>
    <property type="match status" value="1"/>
</dbReference>
<dbReference type="Proteomes" id="UP001188597">
    <property type="component" value="Unassembled WGS sequence"/>
</dbReference>
<dbReference type="InterPro" id="IPR053293">
    <property type="entry name" value="OCM_Kinase"/>
</dbReference>
<evidence type="ECO:0000313" key="2">
    <source>
        <dbReference type="EMBL" id="KAK3011827.1"/>
    </source>
</evidence>
<dbReference type="InterPro" id="IPR025422">
    <property type="entry name" value="TGA_domain"/>
</dbReference>